<keyword evidence="14" id="KW-1185">Reference proteome</keyword>
<dbReference type="CDD" id="cd02894">
    <property type="entry name" value="GGTase-II"/>
    <property type="match status" value="1"/>
</dbReference>
<feature type="domain" description="Prenyltransferase alpha-alpha toroid" evidence="12">
    <location>
        <begin position="15"/>
        <end position="272"/>
    </location>
</feature>
<dbReference type="GO" id="GO:0005968">
    <property type="term" value="C:Rab-protein geranylgeranyltransferase complex"/>
    <property type="evidence" value="ECO:0007669"/>
    <property type="project" value="UniProtKB-UniRule"/>
</dbReference>
<keyword evidence="7" id="KW-0677">Repeat</keyword>
<dbReference type="GO" id="GO:0046872">
    <property type="term" value="F:metal ion binding"/>
    <property type="evidence" value="ECO:0007669"/>
    <property type="project" value="UniProtKB-KW"/>
</dbReference>
<evidence type="ECO:0000256" key="1">
    <source>
        <dbReference type="ARBA" id="ARBA00010497"/>
    </source>
</evidence>
<name>A0A317XVY8_9BASI</name>
<dbReference type="STRING" id="1882483.A0A317XVY8"/>
<comment type="cofactor">
    <cofactor evidence="11">
        <name>Zn(2+)</name>
        <dbReference type="ChEBI" id="CHEBI:29105"/>
    </cofactor>
    <text evidence="11">Binds 1 zinc ion per subunit.</text>
</comment>
<evidence type="ECO:0000256" key="5">
    <source>
        <dbReference type="ARBA" id="ARBA00022679"/>
    </source>
</evidence>
<evidence type="ECO:0000256" key="11">
    <source>
        <dbReference type="RuleBase" id="RU365076"/>
    </source>
</evidence>
<comment type="catalytic activity">
    <reaction evidence="9 11">
        <text>geranylgeranyl diphosphate + L-cysteinyl-[protein] = S-geranylgeranyl-L-cysteinyl-[protein] + diphosphate</text>
        <dbReference type="Rhea" id="RHEA:21240"/>
        <dbReference type="Rhea" id="RHEA-COMP:10131"/>
        <dbReference type="Rhea" id="RHEA-COMP:11537"/>
        <dbReference type="ChEBI" id="CHEBI:29950"/>
        <dbReference type="ChEBI" id="CHEBI:33019"/>
        <dbReference type="ChEBI" id="CHEBI:57533"/>
        <dbReference type="ChEBI" id="CHEBI:86021"/>
        <dbReference type="EC" id="2.5.1.60"/>
    </reaction>
</comment>
<protein>
    <recommendedName>
        <fullName evidence="10 11">Geranylgeranyl transferase type-2 subunit beta</fullName>
        <ecNumber evidence="3 11">2.5.1.60</ecNumber>
    </recommendedName>
</protein>
<sequence length="375" mass="41723">MQPLSEASTSQLLVPLHVDFIEALDKKRDSLAYHLTTHLRTNGVYWGLTALHILRHAEKLDRQALIDYVFSCWNDHTGGFGSFPGHDAHVHSSLSAIQILAMKDALDELDQRGLRERLINFVLGLQLPSGAIQGDRWGETDTRFLYCAVSALAHLGALDRLDRARTIDHIMACQNSDGGFGTGEGAESHAAQVWVCVGALSILNALDRIDRDTVGWWLSERQLPNGGLNGRPQKLEDVCYSWWVLSSLSVIGRLHWINAEKLSRFILSAQHRPLNRNLPTTGPRGRRHCRSSGQCHGCVSHFVRLRRALTPWLSWIGSSGSHLLHAHERGQGARHRPALSVAALNLGQVCLSQNFAFLQNNHISVQYPTAAVMYV</sequence>
<reference evidence="13 14" key="1">
    <citation type="journal article" date="2018" name="Mol. Biol. Evol.">
        <title>Broad Genomic Sampling Reveals a Smut Pathogenic Ancestry of the Fungal Clade Ustilaginomycotina.</title>
        <authorList>
            <person name="Kijpornyongpan T."/>
            <person name="Mondo S.J."/>
            <person name="Barry K."/>
            <person name="Sandor L."/>
            <person name="Lee J."/>
            <person name="Lipzen A."/>
            <person name="Pangilinan J."/>
            <person name="LaButti K."/>
            <person name="Hainaut M."/>
            <person name="Henrissat B."/>
            <person name="Grigoriev I.V."/>
            <person name="Spatafora J.W."/>
            <person name="Aime M.C."/>
        </authorList>
    </citation>
    <scope>NUCLEOTIDE SEQUENCE [LARGE SCALE GENOMIC DNA]</scope>
    <source>
        <strain evidence="13 14">MCA 3645</strain>
    </source>
</reference>
<dbReference type="Gene3D" id="1.50.10.20">
    <property type="match status" value="1"/>
</dbReference>
<keyword evidence="5 11" id="KW-0808">Transferase</keyword>
<dbReference type="PANTHER" id="PTHR11774:SF11">
    <property type="entry name" value="GERANYLGERANYL TRANSFERASE TYPE-2 SUBUNIT BETA"/>
    <property type="match status" value="1"/>
</dbReference>
<comment type="similarity">
    <text evidence="1 11">Belongs to the protein prenyltransferase subunit beta family.</text>
</comment>
<dbReference type="GO" id="GO:0072657">
    <property type="term" value="P:protein localization to membrane"/>
    <property type="evidence" value="ECO:0007669"/>
    <property type="project" value="UniProtKB-ARBA"/>
</dbReference>
<dbReference type="InterPro" id="IPR008930">
    <property type="entry name" value="Terpenoid_cyclase/PrenylTrfase"/>
</dbReference>
<evidence type="ECO:0000256" key="7">
    <source>
        <dbReference type="ARBA" id="ARBA00022737"/>
    </source>
</evidence>
<evidence type="ECO:0000259" key="12">
    <source>
        <dbReference type="Pfam" id="PF00432"/>
    </source>
</evidence>
<evidence type="ECO:0000256" key="3">
    <source>
        <dbReference type="ARBA" id="ARBA00012656"/>
    </source>
</evidence>
<proteinExistence type="inferred from homology"/>
<accession>A0A317XVY8</accession>
<dbReference type="InParanoid" id="A0A317XVY8"/>
<evidence type="ECO:0000313" key="13">
    <source>
        <dbReference type="EMBL" id="PWZ02445.1"/>
    </source>
</evidence>
<keyword evidence="6 11" id="KW-0479">Metal-binding</keyword>
<evidence type="ECO:0000313" key="14">
    <source>
        <dbReference type="Proteomes" id="UP000246740"/>
    </source>
</evidence>
<dbReference type="AlphaFoldDB" id="A0A317XVY8"/>
<evidence type="ECO:0000256" key="2">
    <source>
        <dbReference type="ARBA" id="ARBA00011355"/>
    </source>
</evidence>
<evidence type="ECO:0000256" key="6">
    <source>
        <dbReference type="ARBA" id="ARBA00022723"/>
    </source>
</evidence>
<evidence type="ECO:0000256" key="4">
    <source>
        <dbReference type="ARBA" id="ARBA00022602"/>
    </source>
</evidence>
<dbReference type="OrthoDB" id="5428259at2759"/>
<keyword evidence="8 11" id="KW-0862">Zinc</keyword>
<dbReference type="Proteomes" id="UP000246740">
    <property type="component" value="Unassembled WGS sequence"/>
</dbReference>
<dbReference type="Pfam" id="PF00432">
    <property type="entry name" value="Prenyltrans"/>
    <property type="match status" value="1"/>
</dbReference>
<dbReference type="EC" id="2.5.1.60" evidence="3 11"/>
<evidence type="ECO:0000256" key="9">
    <source>
        <dbReference type="ARBA" id="ARBA00047658"/>
    </source>
</evidence>
<dbReference type="SUPFAM" id="SSF48239">
    <property type="entry name" value="Terpenoid cyclases/Protein prenyltransferases"/>
    <property type="match status" value="1"/>
</dbReference>
<organism evidence="13 14">
    <name type="scientific">Testicularia cyperi</name>
    <dbReference type="NCBI Taxonomy" id="1882483"/>
    <lineage>
        <taxon>Eukaryota</taxon>
        <taxon>Fungi</taxon>
        <taxon>Dikarya</taxon>
        <taxon>Basidiomycota</taxon>
        <taxon>Ustilaginomycotina</taxon>
        <taxon>Ustilaginomycetes</taxon>
        <taxon>Ustilaginales</taxon>
        <taxon>Anthracoideaceae</taxon>
        <taxon>Testicularia</taxon>
    </lineage>
</organism>
<dbReference type="InterPro" id="IPR045089">
    <property type="entry name" value="PGGT1B-like"/>
</dbReference>
<gene>
    <name evidence="13" type="ORF">BCV70DRAFT_196686</name>
</gene>
<dbReference type="InterPro" id="IPR001330">
    <property type="entry name" value="Prenyltrans"/>
</dbReference>
<keyword evidence="4 11" id="KW-0637">Prenyltransferase</keyword>
<dbReference type="PANTHER" id="PTHR11774">
    <property type="entry name" value="GERANYLGERANYL TRANSFERASE TYPE BETA SUBUNIT"/>
    <property type="match status" value="1"/>
</dbReference>
<dbReference type="InterPro" id="IPR026873">
    <property type="entry name" value="Ptb1"/>
</dbReference>
<evidence type="ECO:0000256" key="8">
    <source>
        <dbReference type="ARBA" id="ARBA00022833"/>
    </source>
</evidence>
<evidence type="ECO:0000256" key="10">
    <source>
        <dbReference type="ARBA" id="ARBA00069127"/>
    </source>
</evidence>
<comment type="subunit">
    <text evidence="2">Heterodimer of an alpha and a beta subunit.</text>
</comment>
<comment type="function">
    <text evidence="11">Catalyzes the transfer of a geranylgeranyl moiety from geranylgeranyl diphosphate to both cysteines of proteins with the C-terminal sequence -XXCC, -XCXC and -CCXX.</text>
</comment>
<dbReference type="FunFam" id="1.50.10.20:FF:000012">
    <property type="entry name" value="Geranylgeranyl transferase type-2 subunit beta"/>
    <property type="match status" value="1"/>
</dbReference>
<dbReference type="GO" id="GO:0004663">
    <property type="term" value="F:Rab geranylgeranyltransferase activity"/>
    <property type="evidence" value="ECO:0007669"/>
    <property type="project" value="UniProtKB-UniRule"/>
</dbReference>
<dbReference type="EMBL" id="KZ819188">
    <property type="protein sequence ID" value="PWZ02445.1"/>
    <property type="molecule type" value="Genomic_DNA"/>
</dbReference>